<feature type="non-terminal residue" evidence="9">
    <location>
        <position position="1"/>
    </location>
</feature>
<dbReference type="GO" id="GO:0005829">
    <property type="term" value="C:cytosol"/>
    <property type="evidence" value="ECO:0007669"/>
    <property type="project" value="TreeGrafter"/>
</dbReference>
<protein>
    <recommendedName>
        <fullName evidence="2">leucine--tRNA ligase</fullName>
        <ecNumber evidence="2">6.1.1.4</ecNumber>
    </recommendedName>
</protein>
<keyword evidence="6" id="KW-0648">Protein biosynthesis</keyword>
<evidence type="ECO:0000256" key="4">
    <source>
        <dbReference type="ARBA" id="ARBA00022741"/>
    </source>
</evidence>
<keyword evidence="7" id="KW-0030">Aminoacyl-tRNA synthetase</keyword>
<evidence type="ECO:0000256" key="7">
    <source>
        <dbReference type="ARBA" id="ARBA00023146"/>
    </source>
</evidence>
<dbReference type="Pfam" id="PF13603">
    <property type="entry name" value="tRNA-synt_1_2"/>
    <property type="match status" value="1"/>
</dbReference>
<accession>A0A227J095</accession>
<dbReference type="GO" id="GO:0002161">
    <property type="term" value="F:aminoacyl-tRNA deacylase activity"/>
    <property type="evidence" value="ECO:0007669"/>
    <property type="project" value="InterPro"/>
</dbReference>
<keyword evidence="3" id="KW-0436">Ligase</keyword>
<name>A0A227J095_VIBPH</name>
<dbReference type="Proteomes" id="UP000214596">
    <property type="component" value="Unassembled WGS sequence"/>
</dbReference>
<dbReference type="PANTHER" id="PTHR43740">
    <property type="entry name" value="LEUCYL-TRNA SYNTHETASE"/>
    <property type="match status" value="1"/>
</dbReference>
<evidence type="ECO:0000256" key="5">
    <source>
        <dbReference type="ARBA" id="ARBA00022840"/>
    </source>
</evidence>
<dbReference type="EC" id="6.1.1.4" evidence="2"/>
<reference evidence="9 10" key="1">
    <citation type="journal article" date="2017" name="Appl. Environ. Microbiol.">
        <title>Parallel evolution of two clades of a major Atlantic endemic Vibrio parahaemolyticus pathogen lineage by independent acquisition of related pathogenicity islands.</title>
        <authorList>
            <person name="Xu F."/>
            <person name="Gonzalez-Escalona N."/>
            <person name="Drees K.P."/>
            <person name="Sebra R.P."/>
            <person name="Cooper V.S."/>
            <person name="Jones S.H."/>
            <person name="Whistler C.A."/>
        </authorList>
    </citation>
    <scope>NUCLEOTIDE SEQUENCE [LARGE SCALE GENOMIC DNA]</scope>
    <source>
        <strain evidence="9 10">MAVP-3</strain>
    </source>
</reference>
<evidence type="ECO:0000256" key="6">
    <source>
        <dbReference type="ARBA" id="ARBA00022917"/>
    </source>
</evidence>
<gene>
    <name evidence="9" type="ORF">CA163_33600</name>
</gene>
<dbReference type="EMBL" id="NIXT01004290">
    <property type="protein sequence ID" value="OXE28496.1"/>
    <property type="molecule type" value="Genomic_DNA"/>
</dbReference>
<feature type="non-terminal residue" evidence="9">
    <location>
        <position position="92"/>
    </location>
</feature>
<dbReference type="PANTHER" id="PTHR43740:SF2">
    <property type="entry name" value="LEUCINE--TRNA LIGASE, MITOCHONDRIAL"/>
    <property type="match status" value="1"/>
</dbReference>
<evidence type="ECO:0000313" key="9">
    <source>
        <dbReference type="EMBL" id="OXE28496.1"/>
    </source>
</evidence>
<dbReference type="SUPFAM" id="SSF50677">
    <property type="entry name" value="ValRS/IleRS/LeuRS editing domain"/>
    <property type="match status" value="1"/>
</dbReference>
<evidence type="ECO:0000313" key="10">
    <source>
        <dbReference type="Proteomes" id="UP000214596"/>
    </source>
</evidence>
<organism evidence="9 10">
    <name type="scientific">Vibrio parahaemolyticus</name>
    <dbReference type="NCBI Taxonomy" id="670"/>
    <lineage>
        <taxon>Bacteria</taxon>
        <taxon>Pseudomonadati</taxon>
        <taxon>Pseudomonadota</taxon>
        <taxon>Gammaproteobacteria</taxon>
        <taxon>Vibrionales</taxon>
        <taxon>Vibrionaceae</taxon>
        <taxon>Vibrio</taxon>
    </lineage>
</organism>
<dbReference type="InterPro" id="IPR009008">
    <property type="entry name" value="Val/Leu/Ile-tRNA-synth_edit"/>
</dbReference>
<feature type="domain" description="Leucyl-tRNA synthetase editing" evidence="8">
    <location>
        <begin position="2"/>
        <end position="92"/>
    </location>
</feature>
<dbReference type="Gene3D" id="3.90.740.10">
    <property type="entry name" value="Valyl/Leucyl/Isoleucyl-tRNA synthetase, editing domain"/>
    <property type="match status" value="1"/>
</dbReference>
<evidence type="ECO:0000256" key="1">
    <source>
        <dbReference type="ARBA" id="ARBA00005594"/>
    </source>
</evidence>
<dbReference type="InterPro" id="IPR025709">
    <property type="entry name" value="Leu_tRNA-synth_edit"/>
</dbReference>
<dbReference type="InterPro" id="IPR002302">
    <property type="entry name" value="Leu-tRNA-ligase"/>
</dbReference>
<evidence type="ECO:0000256" key="2">
    <source>
        <dbReference type="ARBA" id="ARBA00013164"/>
    </source>
</evidence>
<sequence>TKVAEAELATMEKKGMATGLTAIHPLNGREVPVYVANFVLMDYGTGAVMAVPAHDQRDFEFATKYGLDIIPVIKPADGSELDISEAAYTEKG</sequence>
<evidence type="ECO:0000256" key="3">
    <source>
        <dbReference type="ARBA" id="ARBA00022598"/>
    </source>
</evidence>
<evidence type="ECO:0000259" key="8">
    <source>
        <dbReference type="Pfam" id="PF13603"/>
    </source>
</evidence>
<proteinExistence type="inferred from homology"/>
<dbReference type="GO" id="GO:0005524">
    <property type="term" value="F:ATP binding"/>
    <property type="evidence" value="ECO:0007669"/>
    <property type="project" value="UniProtKB-KW"/>
</dbReference>
<comment type="similarity">
    <text evidence="1">Belongs to the class-I aminoacyl-tRNA synthetase family.</text>
</comment>
<dbReference type="GO" id="GO:0006429">
    <property type="term" value="P:leucyl-tRNA aminoacylation"/>
    <property type="evidence" value="ECO:0007669"/>
    <property type="project" value="InterPro"/>
</dbReference>
<keyword evidence="4" id="KW-0547">Nucleotide-binding</keyword>
<keyword evidence="5" id="KW-0067">ATP-binding</keyword>
<dbReference type="AlphaFoldDB" id="A0A227J095"/>
<dbReference type="GO" id="GO:0004823">
    <property type="term" value="F:leucine-tRNA ligase activity"/>
    <property type="evidence" value="ECO:0007669"/>
    <property type="project" value="UniProtKB-EC"/>
</dbReference>
<comment type="caution">
    <text evidence="9">The sequence shown here is derived from an EMBL/GenBank/DDBJ whole genome shotgun (WGS) entry which is preliminary data.</text>
</comment>